<dbReference type="InterPro" id="IPR001952">
    <property type="entry name" value="Alkaline_phosphatase"/>
</dbReference>
<name>A0A0M4BRK8_9BACT</name>
<feature type="binding site" evidence="2">
    <location>
        <position position="245"/>
    </location>
    <ligand>
        <name>Zn(2+)</name>
        <dbReference type="ChEBI" id="CHEBI:29105"/>
        <label>2</label>
    </ligand>
</feature>
<dbReference type="PANTHER" id="PTHR11596">
    <property type="entry name" value="ALKALINE PHOSPHATASE"/>
    <property type="match status" value="1"/>
</dbReference>
<keyword evidence="2" id="KW-0862">Zinc</keyword>
<comment type="cofactor">
    <cofactor evidence="2">
        <name>Mg(2+)</name>
        <dbReference type="ChEBI" id="CHEBI:18420"/>
    </cofactor>
    <text evidence="2">Binds 1 Mg(2+) ion.</text>
</comment>
<feature type="binding site" evidence="2">
    <location>
        <position position="124"/>
    </location>
    <ligand>
        <name>Zn(2+)</name>
        <dbReference type="ChEBI" id="CHEBI:29105"/>
        <label>2</label>
    </ligand>
</feature>
<dbReference type="Gene3D" id="3.40.720.10">
    <property type="entry name" value="Alkaline Phosphatase, subunit A"/>
    <property type="match status" value="1"/>
</dbReference>
<dbReference type="AlphaFoldDB" id="A0A0M4BRK8"/>
<evidence type="ECO:0000256" key="2">
    <source>
        <dbReference type="PIRSR" id="PIRSR601952-2"/>
    </source>
</evidence>
<dbReference type="GO" id="GO:0046872">
    <property type="term" value="F:metal ion binding"/>
    <property type="evidence" value="ECO:0007669"/>
    <property type="project" value="UniProtKB-KW"/>
</dbReference>
<organism evidence="3">
    <name type="scientific">uncultured bacterium 25H09</name>
    <dbReference type="NCBI Taxonomy" id="1701358"/>
    <lineage>
        <taxon>Bacteria</taxon>
        <taxon>environmental samples</taxon>
    </lineage>
</organism>
<dbReference type="Gene3D" id="1.10.60.40">
    <property type="match status" value="1"/>
</dbReference>
<dbReference type="PANTHER" id="PTHR11596:SF5">
    <property type="entry name" value="ALKALINE PHOSPHATASE"/>
    <property type="match status" value="1"/>
</dbReference>
<dbReference type="Pfam" id="PF00245">
    <property type="entry name" value="Alk_phosphatase"/>
    <property type="match status" value="1"/>
</dbReference>
<feature type="binding site" evidence="2">
    <location>
        <position position="125"/>
    </location>
    <ligand>
        <name>Zn(2+)</name>
        <dbReference type="ChEBI" id="CHEBI:29105"/>
        <label>2</label>
    </ligand>
</feature>
<dbReference type="SMART" id="SM00098">
    <property type="entry name" value="alkPPc"/>
    <property type="match status" value="1"/>
</dbReference>
<feature type="binding site" evidence="2">
    <location>
        <position position="85"/>
    </location>
    <ligand>
        <name>Zn(2+)</name>
        <dbReference type="ChEBI" id="CHEBI:29105"/>
        <label>2</label>
    </ligand>
</feature>
<dbReference type="SUPFAM" id="SSF53649">
    <property type="entry name" value="Alkaline phosphatase-like"/>
    <property type="match status" value="1"/>
</dbReference>
<feature type="binding site" evidence="2">
    <location>
        <position position="76"/>
    </location>
    <ligand>
        <name>Mg(2+)</name>
        <dbReference type="ChEBI" id="CHEBI:18420"/>
    </ligand>
</feature>
<dbReference type="InterPro" id="IPR017850">
    <property type="entry name" value="Alkaline_phosphatase_core_sf"/>
</dbReference>
<evidence type="ECO:0000256" key="1">
    <source>
        <dbReference type="ARBA" id="ARBA00022553"/>
    </source>
</evidence>
<reference evidence="3" key="1">
    <citation type="journal article" date="2015" name="Proc. Natl. Acad. Sci. U.S.A.">
        <title>Functional metagenomic discovery of bacterial effectors in the human microbiome and isolation of commendamide, a GPCR G2A/132 agonist.</title>
        <authorList>
            <person name="Cohen L.J."/>
            <person name="Kang H.S."/>
            <person name="Chu J."/>
            <person name="Huang Y.H."/>
            <person name="Gordon E.A."/>
            <person name="Reddy B.V."/>
            <person name="Ternei M.A."/>
            <person name="Craig J.W."/>
            <person name="Brady S.F."/>
        </authorList>
    </citation>
    <scope>NUCLEOTIDE SEQUENCE</scope>
</reference>
<protein>
    <submittedName>
        <fullName evidence="3">Alkaline phosphatase</fullName>
    </submittedName>
</protein>
<evidence type="ECO:0000313" key="3">
    <source>
        <dbReference type="EMBL" id="ALB76062.1"/>
    </source>
</evidence>
<keyword evidence="2" id="KW-0460">Magnesium</keyword>
<comment type="cofactor">
    <cofactor evidence="2">
        <name>Zn(2+)</name>
        <dbReference type="ChEBI" id="CHEBI:29105"/>
    </cofactor>
    <text evidence="2">Binds 2 Zn(2+) ions.</text>
</comment>
<accession>A0A0M4BRK8</accession>
<keyword evidence="2" id="KW-0479">Metal-binding</keyword>
<feature type="binding site" evidence="2">
    <location>
        <position position="81"/>
    </location>
    <ligand>
        <name>Zn(2+)</name>
        <dbReference type="ChEBI" id="CHEBI:29105"/>
        <label>2</label>
    </ligand>
</feature>
<proteinExistence type="predicted"/>
<sequence length="284" mass="31530">MDKAGYTIARGYKDYQKKAKKSDKLILLQPATATDNSAIPYAIDRKKGDMTLTEITRAGINFLSKDLSKGFFLMVEGGKIDWACHSNDAATVFHEVMDMDNAIKVAYEFYEQHPDETLIVVTADHETGGIVLGKGPYTLNLQALKSQKVSESGYTKIVNELRKKYKNQVPWEVIKQSLKDNFGFWDSIQLNEKQEASLKKVYDESFSGKEIDLTKSEYQQDEPLAAEAKRILDDIALVGWTSGGHSGGYVPVFAIGAGAQLFQGRIDNTEIPVKIAEAAGYPNN</sequence>
<keyword evidence="1" id="KW-0597">Phosphoprotein</keyword>
<dbReference type="EMBL" id="KT336256">
    <property type="protein sequence ID" value="ALB76062.1"/>
    <property type="molecule type" value="Genomic_DNA"/>
</dbReference>
<dbReference type="GO" id="GO:0004035">
    <property type="term" value="F:alkaline phosphatase activity"/>
    <property type="evidence" value="ECO:0007669"/>
    <property type="project" value="TreeGrafter"/>
</dbReference>